<proteinExistence type="predicted"/>
<sequence>MINKGKFRKENSERLLFSNEITSCCMLEQKLHKSELSKQLEIPNSTFSEIMNGKKKINLQYPKSFIKNLCTCSCYLCFPN</sequence>
<protein>
    <submittedName>
        <fullName evidence="1">Uncharacterized protein</fullName>
    </submittedName>
</protein>
<name>A0A6J4RV63_9BACT</name>
<dbReference type="AlphaFoldDB" id="A0A6J4RV63"/>
<organism evidence="1">
    <name type="scientific">uncultured Segetibacter sp</name>
    <dbReference type="NCBI Taxonomy" id="481133"/>
    <lineage>
        <taxon>Bacteria</taxon>
        <taxon>Pseudomonadati</taxon>
        <taxon>Bacteroidota</taxon>
        <taxon>Chitinophagia</taxon>
        <taxon>Chitinophagales</taxon>
        <taxon>Chitinophagaceae</taxon>
        <taxon>Segetibacter</taxon>
        <taxon>environmental samples</taxon>
    </lineage>
</organism>
<dbReference type="EMBL" id="CADCVN010000411">
    <property type="protein sequence ID" value="CAA9482501.1"/>
    <property type="molecule type" value="Genomic_DNA"/>
</dbReference>
<accession>A0A6J4RV63</accession>
<evidence type="ECO:0000313" key="1">
    <source>
        <dbReference type="EMBL" id="CAA9482501.1"/>
    </source>
</evidence>
<dbReference type="GO" id="GO:0003677">
    <property type="term" value="F:DNA binding"/>
    <property type="evidence" value="ECO:0007669"/>
    <property type="project" value="InterPro"/>
</dbReference>
<dbReference type="InterPro" id="IPR010982">
    <property type="entry name" value="Lambda_DNA-bd_dom_sf"/>
</dbReference>
<reference evidence="1" key="1">
    <citation type="submission" date="2020-02" db="EMBL/GenBank/DDBJ databases">
        <authorList>
            <person name="Meier V. D."/>
        </authorList>
    </citation>
    <scope>NUCLEOTIDE SEQUENCE</scope>
    <source>
        <strain evidence="1">AVDCRST_MAG96</strain>
    </source>
</reference>
<dbReference type="Gene3D" id="1.10.260.40">
    <property type="entry name" value="lambda repressor-like DNA-binding domains"/>
    <property type="match status" value="1"/>
</dbReference>
<gene>
    <name evidence="1" type="ORF">AVDCRST_MAG96-1085</name>
</gene>